<organism evidence="3 4">
    <name type="scientific">Artemisia annua</name>
    <name type="common">Sweet wormwood</name>
    <dbReference type="NCBI Taxonomy" id="35608"/>
    <lineage>
        <taxon>Eukaryota</taxon>
        <taxon>Viridiplantae</taxon>
        <taxon>Streptophyta</taxon>
        <taxon>Embryophyta</taxon>
        <taxon>Tracheophyta</taxon>
        <taxon>Spermatophyta</taxon>
        <taxon>Magnoliopsida</taxon>
        <taxon>eudicotyledons</taxon>
        <taxon>Gunneridae</taxon>
        <taxon>Pentapetalae</taxon>
        <taxon>asterids</taxon>
        <taxon>campanulids</taxon>
        <taxon>Asterales</taxon>
        <taxon>Asteraceae</taxon>
        <taxon>Asteroideae</taxon>
        <taxon>Anthemideae</taxon>
        <taxon>Artemisiinae</taxon>
        <taxon>Artemisia</taxon>
    </lineage>
</organism>
<dbReference type="Pfam" id="PF13041">
    <property type="entry name" value="PPR_2"/>
    <property type="match status" value="3"/>
</dbReference>
<protein>
    <submittedName>
        <fullName evidence="3">Tetratricopeptide repeat (TPR)-like superfamily protein</fullName>
    </submittedName>
</protein>
<dbReference type="EMBL" id="PKPP01003657">
    <property type="protein sequence ID" value="PWA68332.1"/>
    <property type="molecule type" value="Genomic_DNA"/>
</dbReference>
<evidence type="ECO:0000256" key="1">
    <source>
        <dbReference type="ARBA" id="ARBA00022737"/>
    </source>
</evidence>
<dbReference type="FunFam" id="1.25.40.10:FF:000381">
    <property type="entry name" value="Pentatricopeptide repeat-containing protein"/>
    <property type="match status" value="1"/>
</dbReference>
<keyword evidence="4" id="KW-1185">Reference proteome</keyword>
<dbReference type="Proteomes" id="UP000245207">
    <property type="component" value="Unassembled WGS sequence"/>
</dbReference>
<name>A0A2U1N493_ARTAN</name>
<feature type="repeat" description="PPR" evidence="2">
    <location>
        <begin position="179"/>
        <end position="213"/>
    </location>
</feature>
<dbReference type="Gene3D" id="1.25.40.10">
    <property type="entry name" value="Tetratricopeptide repeat domain"/>
    <property type="match status" value="5"/>
</dbReference>
<evidence type="ECO:0000256" key="2">
    <source>
        <dbReference type="PROSITE-ProRule" id="PRU00708"/>
    </source>
</evidence>
<dbReference type="Pfam" id="PF01535">
    <property type="entry name" value="PPR"/>
    <property type="match status" value="4"/>
</dbReference>
<dbReference type="STRING" id="35608.A0A2U1N493"/>
<dbReference type="AlphaFoldDB" id="A0A2U1N493"/>
<dbReference type="InterPro" id="IPR011990">
    <property type="entry name" value="TPR-like_helical_dom_sf"/>
</dbReference>
<dbReference type="OrthoDB" id="607373at2759"/>
<accession>A0A2U1N493</accession>
<dbReference type="GO" id="GO:0003723">
    <property type="term" value="F:RNA binding"/>
    <property type="evidence" value="ECO:0007669"/>
    <property type="project" value="InterPro"/>
</dbReference>
<dbReference type="InterPro" id="IPR046960">
    <property type="entry name" value="PPR_At4g14850-like_plant"/>
</dbReference>
<evidence type="ECO:0000313" key="4">
    <source>
        <dbReference type="Proteomes" id="UP000245207"/>
    </source>
</evidence>
<comment type="caution">
    <text evidence="3">The sequence shown here is derived from an EMBL/GenBank/DDBJ whole genome shotgun (WGS) entry which is preliminary data.</text>
</comment>
<reference evidence="3 4" key="1">
    <citation type="journal article" date="2018" name="Mol. Plant">
        <title>The genome of Artemisia annua provides insight into the evolution of Asteraceae family and artemisinin biosynthesis.</title>
        <authorList>
            <person name="Shen Q."/>
            <person name="Zhang L."/>
            <person name="Liao Z."/>
            <person name="Wang S."/>
            <person name="Yan T."/>
            <person name="Shi P."/>
            <person name="Liu M."/>
            <person name="Fu X."/>
            <person name="Pan Q."/>
            <person name="Wang Y."/>
            <person name="Lv Z."/>
            <person name="Lu X."/>
            <person name="Zhang F."/>
            <person name="Jiang W."/>
            <person name="Ma Y."/>
            <person name="Chen M."/>
            <person name="Hao X."/>
            <person name="Li L."/>
            <person name="Tang Y."/>
            <person name="Lv G."/>
            <person name="Zhou Y."/>
            <person name="Sun X."/>
            <person name="Brodelius P.E."/>
            <person name="Rose J.K.C."/>
            <person name="Tang K."/>
        </authorList>
    </citation>
    <scope>NUCLEOTIDE SEQUENCE [LARGE SCALE GENOMIC DNA]</scope>
    <source>
        <strain evidence="4">cv. Huhao1</strain>
        <tissue evidence="3">Leaf</tissue>
    </source>
</reference>
<dbReference type="PANTHER" id="PTHR47926">
    <property type="entry name" value="PENTATRICOPEPTIDE REPEAT-CONTAINING PROTEIN"/>
    <property type="match status" value="1"/>
</dbReference>
<dbReference type="PANTHER" id="PTHR47926:SF347">
    <property type="entry name" value="PENTATRICOPEPTIDE REPEAT-CONTAINING PROTEIN"/>
    <property type="match status" value="1"/>
</dbReference>
<dbReference type="InterPro" id="IPR002885">
    <property type="entry name" value="PPR_rpt"/>
</dbReference>
<sequence>MPQRNEATWNTMISVLSRVGLYSDAFVLFGRMRDQGFEMSGFVIASLLTGCAGSGDMVDQGVQVHGLILKNGLLCNVYAGTALLNFYTKYGFYDSARGLFDEMPEKNVVSWTSLMVGYGDNGNFEEVVKLYRRMKCEDVDLKCGYEYDLSVANSLISMFGNLGRVKDACYVFDGISWRDTISWNSMISAYARNNVYEDAFCCFNLMRRVHEKVDPITLSALLSVCGVMDDIIWGAAVHGLVHKLGNAFRSWEIYGNAKLFKEMPEKDSISWNSLIGGYAQYGEYVKALKVFLKMLQRQVRANHVTFTSALASCSGHEFIAEAKILHALKMMRKAERVFERMPERDLVTWNTLIGGYADCEETDQAIKVSS</sequence>
<feature type="repeat" description="PPR" evidence="2">
    <location>
        <begin position="107"/>
        <end position="141"/>
    </location>
</feature>
<feature type="repeat" description="PPR" evidence="2">
    <location>
        <begin position="267"/>
        <end position="301"/>
    </location>
</feature>
<dbReference type="NCBIfam" id="TIGR00756">
    <property type="entry name" value="PPR"/>
    <property type="match status" value="4"/>
</dbReference>
<evidence type="ECO:0000313" key="3">
    <source>
        <dbReference type="EMBL" id="PWA68332.1"/>
    </source>
</evidence>
<gene>
    <name evidence="3" type="ORF">CTI12_AA309810</name>
</gene>
<keyword evidence="1" id="KW-0677">Repeat</keyword>
<dbReference type="GO" id="GO:0009451">
    <property type="term" value="P:RNA modification"/>
    <property type="evidence" value="ECO:0007669"/>
    <property type="project" value="InterPro"/>
</dbReference>
<dbReference type="PROSITE" id="PS51375">
    <property type="entry name" value="PPR"/>
    <property type="match status" value="4"/>
</dbReference>
<feature type="repeat" description="PPR" evidence="2">
    <location>
        <begin position="5"/>
        <end position="39"/>
    </location>
</feature>
<proteinExistence type="predicted"/>